<dbReference type="UniPathway" id="UPA00098">
    <property type="reaction ID" value="UER00361"/>
</dbReference>
<dbReference type="OrthoDB" id="9805754at2"/>
<keyword evidence="2 4" id="KW-0521">NADP</keyword>
<evidence type="ECO:0000313" key="9">
    <source>
        <dbReference type="EMBL" id="TDR18472.1"/>
    </source>
</evidence>
<comment type="similarity">
    <text evidence="1 4">Belongs to the pyrroline-5-carboxylate reductase family.</text>
</comment>
<evidence type="ECO:0000256" key="4">
    <source>
        <dbReference type="HAMAP-Rule" id="MF_01925"/>
    </source>
</evidence>
<comment type="catalytic activity">
    <reaction evidence="4">
        <text>L-proline + NAD(+) = (S)-1-pyrroline-5-carboxylate + NADH + 2 H(+)</text>
        <dbReference type="Rhea" id="RHEA:14105"/>
        <dbReference type="ChEBI" id="CHEBI:15378"/>
        <dbReference type="ChEBI" id="CHEBI:17388"/>
        <dbReference type="ChEBI" id="CHEBI:57540"/>
        <dbReference type="ChEBI" id="CHEBI:57945"/>
        <dbReference type="ChEBI" id="CHEBI:60039"/>
        <dbReference type="EC" id="1.5.1.2"/>
    </reaction>
</comment>
<accession>A0A4R6XGG0</accession>
<feature type="binding site" evidence="6">
    <location>
        <begin position="73"/>
        <end position="76"/>
    </location>
    <ligand>
        <name>NADP(+)</name>
        <dbReference type="ChEBI" id="CHEBI:58349"/>
    </ligand>
</feature>
<comment type="catalytic activity">
    <reaction evidence="4">
        <text>L-proline + NADP(+) = (S)-1-pyrroline-5-carboxylate + NADPH + 2 H(+)</text>
        <dbReference type="Rhea" id="RHEA:14109"/>
        <dbReference type="ChEBI" id="CHEBI:15378"/>
        <dbReference type="ChEBI" id="CHEBI:17388"/>
        <dbReference type="ChEBI" id="CHEBI:57783"/>
        <dbReference type="ChEBI" id="CHEBI:58349"/>
        <dbReference type="ChEBI" id="CHEBI:60039"/>
        <dbReference type="EC" id="1.5.1.2"/>
    </reaction>
</comment>
<evidence type="ECO:0000256" key="3">
    <source>
        <dbReference type="ARBA" id="ARBA00023002"/>
    </source>
</evidence>
<dbReference type="Pfam" id="PF14748">
    <property type="entry name" value="P5CR_dimer"/>
    <property type="match status" value="1"/>
</dbReference>
<dbReference type="HAMAP" id="MF_01925">
    <property type="entry name" value="P5C_reductase"/>
    <property type="match status" value="1"/>
</dbReference>
<dbReference type="FunFam" id="1.10.3730.10:FF:000001">
    <property type="entry name" value="Pyrroline-5-carboxylate reductase"/>
    <property type="match status" value="1"/>
</dbReference>
<evidence type="ECO:0000256" key="1">
    <source>
        <dbReference type="ARBA" id="ARBA00005525"/>
    </source>
</evidence>
<dbReference type="EC" id="1.5.1.2" evidence="4 5"/>
<dbReference type="InterPro" id="IPR008927">
    <property type="entry name" value="6-PGluconate_DH-like_C_sf"/>
</dbReference>
<proteinExistence type="inferred from homology"/>
<dbReference type="SUPFAM" id="SSF48179">
    <property type="entry name" value="6-phosphogluconate dehydrogenase C-terminal domain-like"/>
    <property type="match status" value="1"/>
</dbReference>
<feature type="domain" description="Pyrroline-5-carboxylate reductase catalytic N-terminal" evidence="7">
    <location>
        <begin position="8"/>
        <end position="103"/>
    </location>
</feature>
<comment type="subcellular location">
    <subcellularLocation>
        <location evidence="4">Cytoplasm</location>
    </subcellularLocation>
</comment>
<evidence type="ECO:0000256" key="6">
    <source>
        <dbReference type="PIRSR" id="PIRSR000193-1"/>
    </source>
</evidence>
<reference evidence="9 10" key="1">
    <citation type="submission" date="2019-03" db="EMBL/GenBank/DDBJ databases">
        <title>Genomic Encyclopedia of Type Strains, Phase IV (KMG-IV): sequencing the most valuable type-strain genomes for metagenomic binning, comparative biology and taxonomic classification.</title>
        <authorList>
            <person name="Goeker M."/>
        </authorList>
    </citation>
    <scope>NUCLEOTIDE SEQUENCE [LARGE SCALE GENOMIC DNA]</scope>
    <source>
        <strain evidence="9 10">DSM 25488</strain>
    </source>
</reference>
<dbReference type="GO" id="GO:0005737">
    <property type="term" value="C:cytoplasm"/>
    <property type="evidence" value="ECO:0007669"/>
    <property type="project" value="UniProtKB-SubCell"/>
</dbReference>
<keyword evidence="4" id="KW-0963">Cytoplasm</keyword>
<dbReference type="InterPro" id="IPR028939">
    <property type="entry name" value="P5C_Rdtase_cat_N"/>
</dbReference>
<dbReference type="InterPro" id="IPR029036">
    <property type="entry name" value="P5CR_dimer"/>
</dbReference>
<protein>
    <recommendedName>
        <fullName evidence="4 5">Pyrroline-5-carboxylate reductase</fullName>
        <shortName evidence="4">P5C reductase</shortName>
        <shortName evidence="4">P5CR</shortName>
        <ecNumber evidence="4 5">1.5.1.2</ecNumber>
    </recommendedName>
    <alternativeName>
        <fullName evidence="4">PCA reductase</fullName>
    </alternativeName>
</protein>
<keyword evidence="3 4" id="KW-0560">Oxidoreductase</keyword>
<dbReference type="PANTHER" id="PTHR11645:SF0">
    <property type="entry name" value="PYRROLINE-5-CARBOXYLATE REDUCTASE 3"/>
    <property type="match status" value="1"/>
</dbReference>
<comment type="function">
    <text evidence="4">Catalyzes the reduction of 1-pyrroline-5-carboxylate (PCA) to L-proline.</text>
</comment>
<comment type="caution">
    <text evidence="9">The sequence shown here is derived from an EMBL/GenBank/DDBJ whole genome shotgun (WGS) entry which is preliminary data.</text>
</comment>
<dbReference type="NCBIfam" id="TIGR00112">
    <property type="entry name" value="proC"/>
    <property type="match status" value="1"/>
</dbReference>
<name>A0A4R6XGG0_9GAMM</name>
<dbReference type="RefSeq" id="WP_099019534.1">
    <property type="nucleotide sequence ID" value="NZ_NIHB01000003.1"/>
</dbReference>
<feature type="binding site" evidence="6">
    <location>
        <position position="60"/>
    </location>
    <ligand>
        <name>NADPH</name>
        <dbReference type="ChEBI" id="CHEBI:57783"/>
    </ligand>
</feature>
<keyword evidence="4" id="KW-0028">Amino-acid biosynthesis</keyword>
<gene>
    <name evidence="4" type="primary">proC</name>
    <name evidence="9" type="ORF">C8D91_2392</name>
</gene>
<dbReference type="Proteomes" id="UP000295724">
    <property type="component" value="Unassembled WGS sequence"/>
</dbReference>
<evidence type="ECO:0000259" key="7">
    <source>
        <dbReference type="Pfam" id="PF03807"/>
    </source>
</evidence>
<keyword evidence="4" id="KW-0641">Proline biosynthesis</keyword>
<evidence type="ECO:0000256" key="5">
    <source>
        <dbReference type="NCBIfam" id="TIGR00112"/>
    </source>
</evidence>
<feature type="domain" description="Pyrroline-5-carboxylate reductase dimerisation" evidence="8">
    <location>
        <begin position="167"/>
        <end position="269"/>
    </location>
</feature>
<dbReference type="GO" id="GO:0004735">
    <property type="term" value="F:pyrroline-5-carboxylate reductase activity"/>
    <property type="evidence" value="ECO:0007669"/>
    <property type="project" value="UniProtKB-UniRule"/>
</dbReference>
<evidence type="ECO:0000256" key="2">
    <source>
        <dbReference type="ARBA" id="ARBA00022857"/>
    </source>
</evidence>
<dbReference type="EMBL" id="SNZB01000005">
    <property type="protein sequence ID" value="TDR18472.1"/>
    <property type="molecule type" value="Genomic_DNA"/>
</dbReference>
<dbReference type="InterPro" id="IPR036291">
    <property type="entry name" value="NAD(P)-bd_dom_sf"/>
</dbReference>
<sequence>MKSIQDIRIRFVGAGNMAASLMGGLINKGMTASQMTASDPGQNQRDYIERQFQILTFGDNNAHFGMPDIVIIAVKPQIMKQVLQDVASSIRRTHPLVISVAAGITTDQMAQWLGLDLPIVRAMPNTPALIGQGAIGMFANQLVTKEQLLMTEQVMDAVGTSIWVTEEGNIDAVTALSGSGPAYFFMFMQYLQQAGQKLGLSETNAALLAKKTAIGSALLAERSPESLQQLKDRVTSPNGTTAAALESFTENNIEQVIEQALNAANDRSIALSKEFD</sequence>
<dbReference type="PANTHER" id="PTHR11645">
    <property type="entry name" value="PYRROLINE-5-CARBOXYLATE REDUCTASE"/>
    <property type="match status" value="1"/>
</dbReference>
<keyword evidence="10" id="KW-1185">Reference proteome</keyword>
<evidence type="ECO:0000313" key="10">
    <source>
        <dbReference type="Proteomes" id="UP000295724"/>
    </source>
</evidence>
<dbReference type="Gene3D" id="3.40.50.720">
    <property type="entry name" value="NAD(P)-binding Rossmann-like Domain"/>
    <property type="match status" value="1"/>
</dbReference>
<dbReference type="PIRSF" id="PIRSF000193">
    <property type="entry name" value="Pyrrol-5-carb_rd"/>
    <property type="match status" value="1"/>
</dbReference>
<dbReference type="Pfam" id="PF03807">
    <property type="entry name" value="F420_oxidored"/>
    <property type="match status" value="1"/>
</dbReference>
<comment type="pathway">
    <text evidence="4">Amino-acid biosynthesis; L-proline biosynthesis; L-proline from L-glutamate 5-semialdehyde: step 1/1.</text>
</comment>
<dbReference type="GO" id="GO:0055129">
    <property type="term" value="P:L-proline biosynthetic process"/>
    <property type="evidence" value="ECO:0007669"/>
    <property type="project" value="UniProtKB-UniRule"/>
</dbReference>
<dbReference type="Gene3D" id="1.10.3730.10">
    <property type="entry name" value="ProC C-terminal domain-like"/>
    <property type="match status" value="1"/>
</dbReference>
<dbReference type="SUPFAM" id="SSF51735">
    <property type="entry name" value="NAD(P)-binding Rossmann-fold domains"/>
    <property type="match status" value="1"/>
</dbReference>
<dbReference type="InterPro" id="IPR000304">
    <property type="entry name" value="Pyrroline-COOH_reductase"/>
</dbReference>
<organism evidence="9 10">
    <name type="scientific">Marinicella litoralis</name>
    <dbReference type="NCBI Taxonomy" id="644220"/>
    <lineage>
        <taxon>Bacteria</taxon>
        <taxon>Pseudomonadati</taxon>
        <taxon>Pseudomonadota</taxon>
        <taxon>Gammaproteobacteria</taxon>
        <taxon>Lysobacterales</taxon>
        <taxon>Marinicellaceae</taxon>
        <taxon>Marinicella</taxon>
    </lineage>
</organism>
<dbReference type="AlphaFoldDB" id="A0A4R6XGG0"/>
<evidence type="ECO:0000259" key="8">
    <source>
        <dbReference type="Pfam" id="PF14748"/>
    </source>
</evidence>